<reference evidence="1 2" key="1">
    <citation type="submission" date="2015-07" db="EMBL/GenBank/DDBJ databases">
        <title>The genome of Eufriesea mexicana.</title>
        <authorList>
            <person name="Pan H."/>
            <person name="Kapheim K."/>
        </authorList>
    </citation>
    <scope>NUCLEOTIDE SEQUENCE [LARGE SCALE GENOMIC DNA]</scope>
    <source>
        <strain evidence="1">0111107269</strain>
        <tissue evidence="1">Whole body</tissue>
    </source>
</reference>
<proteinExistence type="predicted"/>
<dbReference type="EMBL" id="KQ762788">
    <property type="protein sequence ID" value="OAD55520.1"/>
    <property type="molecule type" value="Genomic_DNA"/>
</dbReference>
<protein>
    <submittedName>
        <fullName evidence="1">Uncharacterized protein</fullName>
    </submittedName>
</protein>
<gene>
    <name evidence="1" type="ORF">WN48_04774</name>
</gene>
<organism evidence="1 2">
    <name type="scientific">Eufriesea mexicana</name>
    <dbReference type="NCBI Taxonomy" id="516756"/>
    <lineage>
        <taxon>Eukaryota</taxon>
        <taxon>Metazoa</taxon>
        <taxon>Ecdysozoa</taxon>
        <taxon>Arthropoda</taxon>
        <taxon>Hexapoda</taxon>
        <taxon>Insecta</taxon>
        <taxon>Pterygota</taxon>
        <taxon>Neoptera</taxon>
        <taxon>Endopterygota</taxon>
        <taxon>Hymenoptera</taxon>
        <taxon>Apocrita</taxon>
        <taxon>Aculeata</taxon>
        <taxon>Apoidea</taxon>
        <taxon>Anthophila</taxon>
        <taxon>Apidae</taxon>
        <taxon>Eufriesea</taxon>
    </lineage>
</organism>
<dbReference type="AlphaFoldDB" id="A0A310S9Y9"/>
<evidence type="ECO:0000313" key="1">
    <source>
        <dbReference type="EMBL" id="OAD55520.1"/>
    </source>
</evidence>
<keyword evidence="2" id="KW-1185">Reference proteome</keyword>
<accession>A0A310S9Y9</accession>
<dbReference type="Proteomes" id="UP000250275">
    <property type="component" value="Unassembled WGS sequence"/>
</dbReference>
<name>A0A310S9Y9_9HYME</name>
<sequence>MLEDSLITRNCPAFMRLEVALMEVDGASILGKLGKFKVTPLRARKGRGIFESRLVMESFERNVPDYFLTLIDPSLDLTSRDACFEYFRVLRGEMN</sequence>
<evidence type="ECO:0000313" key="2">
    <source>
        <dbReference type="Proteomes" id="UP000250275"/>
    </source>
</evidence>